<evidence type="ECO:0000313" key="2">
    <source>
        <dbReference type="Proteomes" id="UP000188273"/>
    </source>
</evidence>
<reference evidence="2" key="1">
    <citation type="submission" date="2017-02" db="EMBL/GenBank/DDBJ databases">
        <title>Comparative genomics and description of representatives of a novel lineage of planctomycetes thriving in anoxic sediments.</title>
        <authorList>
            <person name="Spring S."/>
            <person name="Bunk B."/>
            <person name="Sproer C."/>
            <person name="Klenk H.-P."/>
        </authorList>
    </citation>
    <scope>NUCLEOTIDE SEQUENCE [LARGE SCALE GENOMIC DNA]</scope>
    <source>
        <strain evidence="2">L21-RPul-D3</strain>
    </source>
</reference>
<dbReference type="STRING" id="1940790.L21SP3_02278"/>
<protein>
    <submittedName>
        <fullName evidence="1">Cell wall-associated polypeptide CWBP200</fullName>
    </submittedName>
</protein>
<evidence type="ECO:0000313" key="1">
    <source>
        <dbReference type="EMBL" id="AQQ10446.1"/>
    </source>
</evidence>
<dbReference type="Gene3D" id="2.180.10.10">
    <property type="entry name" value="RHS repeat-associated core"/>
    <property type="match status" value="1"/>
</dbReference>
<dbReference type="PANTHER" id="PTHR32305:SF15">
    <property type="entry name" value="PROTEIN RHSA-RELATED"/>
    <property type="match status" value="1"/>
</dbReference>
<dbReference type="Proteomes" id="UP000188273">
    <property type="component" value="Chromosome"/>
</dbReference>
<organism evidence="1 2">
    <name type="scientific">Sedimentisphaera cyanobacteriorum</name>
    <dbReference type="NCBI Taxonomy" id="1940790"/>
    <lineage>
        <taxon>Bacteria</taxon>
        <taxon>Pseudomonadati</taxon>
        <taxon>Planctomycetota</taxon>
        <taxon>Phycisphaerae</taxon>
        <taxon>Sedimentisphaerales</taxon>
        <taxon>Sedimentisphaeraceae</taxon>
        <taxon>Sedimentisphaera</taxon>
    </lineage>
</organism>
<dbReference type="InterPro" id="IPR050708">
    <property type="entry name" value="T6SS_VgrG/RHS"/>
</dbReference>
<name>A0A1Q2HT08_9BACT</name>
<dbReference type="RefSeq" id="WP_077541663.1">
    <property type="nucleotide sequence ID" value="NZ_CP019633.1"/>
</dbReference>
<dbReference type="OrthoDB" id="291551at2"/>
<dbReference type="KEGG" id="pbu:L21SP3_02278"/>
<sequence>MFSVDHIDSIAPNGQSLDESAVGNLYMFAGRRYDSESGLYYCRARYYNPALGVFHSRDPLAYIDSINLYAYCTNNPVNFVDPWGLTYDMLNNNGENVYMGPDKITDIYNYWYNPPVPPTPQGNDEGSLSNPHKLTEQGLNKYLDNYMCSSPIELNTLN</sequence>
<keyword evidence="2" id="KW-1185">Reference proteome</keyword>
<dbReference type="InterPro" id="IPR022385">
    <property type="entry name" value="Rhs_assc_core"/>
</dbReference>
<proteinExistence type="predicted"/>
<accession>A0A1Q2HT08</accession>
<dbReference type="PANTHER" id="PTHR32305">
    <property type="match status" value="1"/>
</dbReference>
<dbReference type="AlphaFoldDB" id="A0A1Q2HT08"/>
<dbReference type="EMBL" id="CP019633">
    <property type="protein sequence ID" value="AQQ10446.1"/>
    <property type="molecule type" value="Genomic_DNA"/>
</dbReference>
<dbReference type="PRINTS" id="PR00394">
    <property type="entry name" value="RHSPROTEIN"/>
</dbReference>
<dbReference type="NCBIfam" id="TIGR03696">
    <property type="entry name" value="Rhs_assc_core"/>
    <property type="match status" value="1"/>
</dbReference>
<gene>
    <name evidence="1" type="primary">wapA_9</name>
    <name evidence="1" type="ORF">L21SP3_02278</name>
</gene>